<organism evidence="2 4">
    <name type="scientific">Didymodactylos carnosus</name>
    <dbReference type="NCBI Taxonomy" id="1234261"/>
    <lineage>
        <taxon>Eukaryota</taxon>
        <taxon>Metazoa</taxon>
        <taxon>Spiralia</taxon>
        <taxon>Gnathifera</taxon>
        <taxon>Rotifera</taxon>
        <taxon>Eurotatoria</taxon>
        <taxon>Bdelloidea</taxon>
        <taxon>Philodinida</taxon>
        <taxon>Philodinidae</taxon>
        <taxon>Didymodactylos</taxon>
    </lineage>
</organism>
<dbReference type="EMBL" id="CAJOBA010000332">
    <property type="protein sequence ID" value="CAF3523615.1"/>
    <property type="molecule type" value="Genomic_DNA"/>
</dbReference>
<accession>A0A8S2CMB0</accession>
<sequence>MNNTTTAYSFNTNNLPEDVLSYTDEKFYNFVQEVLGQSAADLLNIQAINNVPSFLLSDDVCDIIEHVVESEEIDVLREKISFAFRDGTYHVKIGIRNNFRYLNKLLSAKLEEENNKKKRNPQKTTTKINSTSSSLTTETNSALSQLTIETNSTSSSLTDTINSTLPSLTTEINSTSPPLKTTSSSRSPPLTTKDEHIQFILNLMKKWTENSKENLHLDQLALKPDVDYTISITDNNNVFGGAMKCKCGVRIRLRKRDGRFQITNFYKHLRSATCPMMREKTKQHNQQKRLPNNTSGNDNNNNADDNQSTASSSITSQQPLTDMTSNAPTSQSQRTNILSLSTASGTKRNSSSLKTTNSQQSSTKKHKT</sequence>
<feature type="compositionally biased region" description="Low complexity" evidence="1">
    <location>
        <begin position="174"/>
        <end position="191"/>
    </location>
</feature>
<gene>
    <name evidence="2" type="ORF">OVA965_LOCUS1705</name>
    <name evidence="3" type="ORF">TMI583_LOCUS1705</name>
</gene>
<evidence type="ECO:0000313" key="3">
    <source>
        <dbReference type="EMBL" id="CAF3523615.1"/>
    </source>
</evidence>
<feature type="compositionally biased region" description="Low complexity" evidence="1">
    <location>
        <begin position="292"/>
        <end position="318"/>
    </location>
</feature>
<dbReference type="Proteomes" id="UP000677228">
    <property type="component" value="Unassembled WGS sequence"/>
</dbReference>
<dbReference type="Proteomes" id="UP000682733">
    <property type="component" value="Unassembled WGS sequence"/>
</dbReference>
<evidence type="ECO:0000313" key="2">
    <source>
        <dbReference type="EMBL" id="CAF0745679.1"/>
    </source>
</evidence>
<feature type="region of interest" description="Disordered" evidence="1">
    <location>
        <begin position="113"/>
        <end position="141"/>
    </location>
</feature>
<name>A0A8S2CMB0_9BILA</name>
<evidence type="ECO:0000256" key="1">
    <source>
        <dbReference type="SAM" id="MobiDB-lite"/>
    </source>
</evidence>
<feature type="compositionally biased region" description="Polar residues" evidence="1">
    <location>
        <begin position="319"/>
        <end position="362"/>
    </location>
</feature>
<comment type="caution">
    <text evidence="2">The sequence shown here is derived from an EMBL/GenBank/DDBJ whole genome shotgun (WGS) entry which is preliminary data.</text>
</comment>
<feature type="compositionally biased region" description="Low complexity" evidence="1">
    <location>
        <begin position="124"/>
        <end position="141"/>
    </location>
</feature>
<proteinExistence type="predicted"/>
<evidence type="ECO:0000313" key="4">
    <source>
        <dbReference type="Proteomes" id="UP000677228"/>
    </source>
</evidence>
<reference evidence="2" key="1">
    <citation type="submission" date="2021-02" db="EMBL/GenBank/DDBJ databases">
        <authorList>
            <person name="Nowell W R."/>
        </authorList>
    </citation>
    <scope>NUCLEOTIDE SEQUENCE</scope>
</reference>
<feature type="region of interest" description="Disordered" evidence="1">
    <location>
        <begin position="167"/>
        <end position="191"/>
    </location>
</feature>
<protein>
    <submittedName>
        <fullName evidence="2">Uncharacterized protein</fullName>
    </submittedName>
</protein>
<dbReference type="AlphaFoldDB" id="A0A8S2CMB0"/>
<feature type="region of interest" description="Disordered" evidence="1">
    <location>
        <begin position="278"/>
        <end position="368"/>
    </location>
</feature>
<dbReference type="EMBL" id="CAJNOK010000332">
    <property type="protein sequence ID" value="CAF0745679.1"/>
    <property type="molecule type" value="Genomic_DNA"/>
</dbReference>